<name>A0AAU7Q5C1_9GAMM</name>
<protein>
    <submittedName>
        <fullName evidence="1">Uncharacterized protein</fullName>
    </submittedName>
</protein>
<gene>
    <name evidence="1" type="ORF">ABK905_15305</name>
</gene>
<sequence length="235" mass="27260">MKVIEEIYPSYEDKEYGRRETLSNVEHFKVKANACLHRKLEKVYNCDKSFLQRYLSMPESLNASNLYDIAIPGSTERPLRRSQKMANIHCVCLKVKLAYECITDSRRLNAINYIYLGSIHGGPPLHQGITLDEQGNLLLIKGKSKDLFKALWSKYVRYAKFYVAKVNLGEENNIQFSRLIIDHEGRLIAWGKCDNVQYEINFTMENISKEIDLEMELDVASYIEVQIKKNFHTGP</sequence>
<proteinExistence type="predicted"/>
<dbReference type="EMBL" id="CP157947">
    <property type="protein sequence ID" value="XBS68186.1"/>
    <property type="molecule type" value="Genomic_DNA"/>
</dbReference>
<evidence type="ECO:0000313" key="1">
    <source>
        <dbReference type="EMBL" id="XBS68186.1"/>
    </source>
</evidence>
<dbReference type="AlphaFoldDB" id="A0AAU7Q5C1"/>
<reference evidence="1" key="1">
    <citation type="submission" date="2024-06" db="EMBL/GenBank/DDBJ databases">
        <authorList>
            <person name="Coelho C."/>
            <person name="Bento M."/>
            <person name="Garcia E."/>
            <person name="Camelo A."/>
            <person name="Brandao I."/>
            <person name="Espirito Santo C."/>
            <person name="Trovao J."/>
            <person name="Verissimo A."/>
            <person name="Costa J."/>
            <person name="Tiago I."/>
        </authorList>
    </citation>
    <scope>NUCLEOTIDE SEQUENCE</scope>
    <source>
        <strain evidence="1">KWT182</strain>
    </source>
</reference>
<accession>A0AAU7Q5C1</accession>
<organism evidence="1">
    <name type="scientific">Acerihabitans sp. KWT182</name>
    <dbReference type="NCBI Taxonomy" id="3157919"/>
    <lineage>
        <taxon>Bacteria</taxon>
        <taxon>Pseudomonadati</taxon>
        <taxon>Pseudomonadota</taxon>
        <taxon>Gammaproteobacteria</taxon>
        <taxon>Enterobacterales</taxon>
        <taxon>Pectobacteriaceae</taxon>
        <taxon>Acerihabitans</taxon>
    </lineage>
</organism>